<feature type="site" description="Transition state stabilizer" evidence="7">
    <location>
        <position position="199"/>
    </location>
</feature>
<dbReference type="GO" id="GO:0046872">
    <property type="term" value="F:metal ion binding"/>
    <property type="evidence" value="ECO:0007669"/>
    <property type="project" value="UniProtKB-KW"/>
</dbReference>
<evidence type="ECO:0000256" key="7">
    <source>
        <dbReference type="PIRSR" id="PIRSR604808-3"/>
    </source>
</evidence>
<evidence type="ECO:0000313" key="11">
    <source>
        <dbReference type="EMBL" id="CDR45748.1"/>
    </source>
</evidence>
<reference evidence="11" key="1">
    <citation type="journal article" date="2014" name="Genome Announc.">
        <title>Draft genome sequence of Rhodosporidium toruloides CECT1137, an oleaginous yeast of biotechnological interest.</title>
        <authorList>
            <person name="Morin N."/>
            <person name="Calcas X."/>
            <person name="Devillers H."/>
            <person name="Durrens P."/>
            <person name="Sherman D.J."/>
            <person name="Nicaud J.-M."/>
            <person name="Neuveglise C."/>
        </authorList>
    </citation>
    <scope>NUCLEOTIDE SEQUENCE</scope>
    <source>
        <strain evidence="11">CECT1137</strain>
    </source>
</reference>
<feature type="site" description="Interaction with DNA substrate" evidence="7">
    <location>
        <position position="323"/>
    </location>
</feature>
<feature type="active site" description="Proton donor/acceptor" evidence="5">
    <location>
        <position position="197"/>
    </location>
</feature>
<evidence type="ECO:0000256" key="3">
    <source>
        <dbReference type="ARBA" id="ARBA00022801"/>
    </source>
</evidence>
<dbReference type="AlphaFoldDB" id="A0A061B8Q3"/>
<evidence type="ECO:0000256" key="5">
    <source>
        <dbReference type="PIRSR" id="PIRSR604808-1"/>
    </source>
</evidence>
<dbReference type="InterPro" id="IPR036691">
    <property type="entry name" value="Endo/exonu/phosph_ase_sf"/>
</dbReference>
<dbReference type="InterPro" id="IPR004808">
    <property type="entry name" value="AP_endonuc_1"/>
</dbReference>
<keyword evidence="8" id="KW-0234">DNA repair</keyword>
<dbReference type="OrthoDB" id="498125at2759"/>
<dbReference type="Pfam" id="PF03372">
    <property type="entry name" value="Exo_endo_phos"/>
    <property type="match status" value="1"/>
</dbReference>
<dbReference type="GO" id="GO:0006284">
    <property type="term" value="P:base-excision repair"/>
    <property type="evidence" value="ECO:0007669"/>
    <property type="project" value="TreeGrafter"/>
</dbReference>
<evidence type="ECO:0000256" key="2">
    <source>
        <dbReference type="ARBA" id="ARBA00022723"/>
    </source>
</evidence>
<feature type="binding site" evidence="6">
    <location>
        <position position="322"/>
    </location>
    <ligand>
        <name>Mg(2+)</name>
        <dbReference type="ChEBI" id="CHEBI:18420"/>
        <label>1</label>
    </ligand>
</feature>
<protein>
    <submittedName>
        <fullName evidence="11">RHTO0S11e04104g1_1</fullName>
    </submittedName>
</protein>
<feature type="binding site" evidence="6">
    <location>
        <position position="197"/>
    </location>
    <ligand>
        <name>Mg(2+)</name>
        <dbReference type="ChEBI" id="CHEBI:18420"/>
        <label>1</label>
    </ligand>
</feature>
<comment type="cofactor">
    <cofactor evidence="6 8">
        <name>Mg(2+)</name>
        <dbReference type="ChEBI" id="CHEBI:18420"/>
    </cofactor>
    <cofactor evidence="6 8">
        <name>Mn(2+)</name>
        <dbReference type="ChEBI" id="CHEBI:29035"/>
    </cofactor>
    <text evidence="6 8">Probably binds two magnesium or manganese ions per subunit.</text>
</comment>
<gene>
    <name evidence="11" type="ORF">RHTO0S_11e04104g</name>
</gene>
<evidence type="ECO:0000256" key="8">
    <source>
        <dbReference type="RuleBase" id="RU362131"/>
    </source>
</evidence>
<feature type="region of interest" description="Disordered" evidence="9">
    <location>
        <begin position="1"/>
        <end position="30"/>
    </location>
</feature>
<feature type="binding site" evidence="6">
    <location>
        <position position="49"/>
    </location>
    <ligand>
        <name>Mg(2+)</name>
        <dbReference type="ChEBI" id="CHEBI:18420"/>
        <label>1</label>
    </ligand>
</feature>
<dbReference type="InterPro" id="IPR005135">
    <property type="entry name" value="Endo/exonuclease/phosphatase"/>
</dbReference>
<name>A0A061B8Q3_RHOTO</name>
<dbReference type="PANTHER" id="PTHR22748">
    <property type="entry name" value="AP ENDONUCLEASE"/>
    <property type="match status" value="1"/>
</dbReference>
<dbReference type="Gene3D" id="3.60.10.10">
    <property type="entry name" value="Endonuclease/exonuclease/phosphatase"/>
    <property type="match status" value="1"/>
</dbReference>
<dbReference type="GO" id="GO:0003906">
    <property type="term" value="F:DNA-(apurinic or apyrimidinic site) endonuclease activity"/>
    <property type="evidence" value="ECO:0007669"/>
    <property type="project" value="TreeGrafter"/>
</dbReference>
<sequence length="335" mass="38999">MPAESKKRPEPPSEAAQRPPKRSRVDPLPGNPLFFYREPKDTIQISTWNVAGLESCNAEKWNFGFRLYVEAEDPHILAITEVNEKDAEAVFESHPNFEFLRARYPYRYWSHRVAVVSKLEPLAPPVYGFPEGKKYDPEDARARAITLEFKECFLLATYVVNAGAEFKSLDKRKDWAADFEPYIRSLDAKKPVIWTGDFNVIRTITPDTTESNDLQWGAQVFGKYSGTSQFERDAHERLLGDQPWLENPRRPGPKFVDVWRLIKGEKWRQYTHSSKKVGGWRLDGFIVSERFLHNVRKCEIRQEVKRQFWPPKDSVGKGALSDHWPVWLSLEMEEL</sequence>
<dbReference type="NCBIfam" id="TIGR00633">
    <property type="entry name" value="xth"/>
    <property type="match status" value="1"/>
</dbReference>
<feature type="active site" evidence="5">
    <location>
        <position position="158"/>
    </location>
</feature>
<feature type="binding site" evidence="6">
    <location>
        <position position="199"/>
    </location>
    <ligand>
        <name>Mg(2+)</name>
        <dbReference type="ChEBI" id="CHEBI:18420"/>
        <label>1</label>
    </ligand>
</feature>
<keyword evidence="4 6" id="KW-0460">Magnesium</keyword>
<proteinExistence type="inferred from homology"/>
<evidence type="ECO:0000259" key="10">
    <source>
        <dbReference type="Pfam" id="PF03372"/>
    </source>
</evidence>
<evidence type="ECO:0000256" key="4">
    <source>
        <dbReference type="ARBA" id="ARBA00022842"/>
    </source>
</evidence>
<dbReference type="GO" id="GO:0005634">
    <property type="term" value="C:nucleus"/>
    <property type="evidence" value="ECO:0007669"/>
    <property type="project" value="TreeGrafter"/>
</dbReference>
<dbReference type="GO" id="GO:0008311">
    <property type="term" value="F:double-stranded DNA 3'-5' DNA exonuclease activity"/>
    <property type="evidence" value="ECO:0007669"/>
    <property type="project" value="TreeGrafter"/>
</dbReference>
<evidence type="ECO:0000256" key="9">
    <source>
        <dbReference type="SAM" id="MobiDB-lite"/>
    </source>
</evidence>
<accession>A0A061B8Q3</accession>
<feature type="binding site" evidence="6">
    <location>
        <position position="323"/>
    </location>
    <ligand>
        <name>Mg(2+)</name>
        <dbReference type="ChEBI" id="CHEBI:18420"/>
        <label>1</label>
    </ligand>
</feature>
<keyword evidence="6" id="KW-0464">Manganese</keyword>
<dbReference type="PANTHER" id="PTHR22748:SF6">
    <property type="entry name" value="DNA-(APURINIC OR APYRIMIDINIC SITE) ENDONUCLEASE"/>
    <property type="match status" value="1"/>
</dbReference>
<dbReference type="GO" id="GO:0008081">
    <property type="term" value="F:phosphoric diester hydrolase activity"/>
    <property type="evidence" value="ECO:0007669"/>
    <property type="project" value="TreeGrafter"/>
</dbReference>
<feature type="site" description="Important for catalytic activity" evidence="7">
    <location>
        <position position="283"/>
    </location>
</feature>
<dbReference type="PROSITE" id="PS51435">
    <property type="entry name" value="AP_NUCLEASE_F1_4"/>
    <property type="match status" value="1"/>
</dbReference>
<keyword evidence="3" id="KW-0378">Hydrolase</keyword>
<comment type="similarity">
    <text evidence="1 8">Belongs to the DNA repair enzymes AP/ExoA family.</text>
</comment>
<dbReference type="EMBL" id="LK052946">
    <property type="protein sequence ID" value="CDR45748.1"/>
    <property type="molecule type" value="Genomic_DNA"/>
</dbReference>
<keyword evidence="8" id="KW-0227">DNA damage</keyword>
<evidence type="ECO:0000256" key="6">
    <source>
        <dbReference type="PIRSR" id="PIRSR604808-2"/>
    </source>
</evidence>
<dbReference type="SUPFAM" id="SSF56219">
    <property type="entry name" value="DNase I-like"/>
    <property type="match status" value="1"/>
</dbReference>
<keyword evidence="2 6" id="KW-0479">Metal-binding</keyword>
<evidence type="ECO:0000256" key="1">
    <source>
        <dbReference type="ARBA" id="ARBA00007092"/>
    </source>
</evidence>
<feature type="compositionally biased region" description="Basic and acidic residues" evidence="9">
    <location>
        <begin position="1"/>
        <end position="11"/>
    </location>
</feature>
<feature type="domain" description="Endonuclease/exonuclease/phosphatase" evidence="10">
    <location>
        <begin position="47"/>
        <end position="323"/>
    </location>
</feature>
<feature type="binding site" evidence="6">
    <location>
        <position position="81"/>
    </location>
    <ligand>
        <name>Mg(2+)</name>
        <dbReference type="ChEBI" id="CHEBI:18420"/>
        <label>1</label>
    </ligand>
</feature>
<feature type="active site" description="Proton acceptor" evidence="5">
    <location>
        <position position="323"/>
    </location>
</feature>
<organism evidence="11">
    <name type="scientific">Rhodotorula toruloides</name>
    <name type="common">Yeast</name>
    <name type="synonym">Rhodosporidium toruloides</name>
    <dbReference type="NCBI Taxonomy" id="5286"/>
    <lineage>
        <taxon>Eukaryota</taxon>
        <taxon>Fungi</taxon>
        <taxon>Dikarya</taxon>
        <taxon>Basidiomycota</taxon>
        <taxon>Pucciniomycotina</taxon>
        <taxon>Microbotryomycetes</taxon>
        <taxon>Sporidiobolales</taxon>
        <taxon>Sporidiobolaceae</taxon>
        <taxon>Rhodotorula</taxon>
    </lineage>
</organism>